<organism evidence="1 2">
    <name type="scientific">Solemya velum gill symbiont</name>
    <dbReference type="NCBI Taxonomy" id="2340"/>
    <lineage>
        <taxon>Bacteria</taxon>
        <taxon>Pseudomonadati</taxon>
        <taxon>Pseudomonadota</taxon>
        <taxon>Gammaproteobacteria</taxon>
        <taxon>sulfur-oxidizing symbionts</taxon>
    </lineage>
</organism>
<dbReference type="PANTHER" id="PTHR33645">
    <property type="entry name" value="AMINOPEPTIDASE (DUF3754)"/>
    <property type="match status" value="1"/>
</dbReference>
<sequence length="448" mass="51980">MNEGHLAETKERAGDSSGSVALETFIPVTRFAIIDTLANEAESHGDRKEITSFFRFLGQWRHLEYQQRLLELKEHYLPFSPDRDTVKILEYSEDKLNDFKRELIEAVTRLLTRANYTHLDDDTLDKLLSTHSAHGLELKVDRSEFEETLVYYRGAGHEELQQRNWRKKFKKETVIVPTFKRLFLLLKLKSEDVRISEVMKEKNVSKKKATKIVRKLRKHLPKVNSGEHIYLKLFKNIPQEDLEMMFPNNQVRFSMFDKVKLGMTAGGGTVASVAGAATKAMSAAAASNPITLAGAFIGVIAVITRQVMNFFNTRNRYMLTLSKRLYFHSLADNRGALTLLSDRGEEEDVKEEFLLYYFLFRKPLPRNELHLLDEEIETFLSNKFNVRVDFEIEDALERLVRDEIVTLDEQEQFQTLSPSEACLLLEKKWRRQLADMNGWIPGHENEEV</sequence>
<protein>
    <recommendedName>
        <fullName evidence="3">DUF3754 domain-containing protein</fullName>
    </recommendedName>
</protein>
<comment type="caution">
    <text evidence="1">The sequence shown here is derived from an EMBL/GenBank/DDBJ whole genome shotgun (WGS) entry which is preliminary data.</text>
</comment>
<evidence type="ECO:0000313" key="1">
    <source>
        <dbReference type="EMBL" id="KHF26062.1"/>
    </source>
</evidence>
<reference evidence="1 2" key="1">
    <citation type="journal article" date="2014" name="BMC Genomics">
        <title>The genome of the intracellular bacterium of the coastal bivalve, Solemya velum: a blueprint for thriving in and out of symbiosis.</title>
        <authorList>
            <person name="Dmytrenko O."/>
            <person name="Russell S.L."/>
            <person name="Loo W.T."/>
            <person name="Fontanez K.M."/>
            <person name="Liao L."/>
            <person name="Roeselers G."/>
            <person name="Sharma R."/>
            <person name="Stewart F.J."/>
            <person name="Newton I.L."/>
            <person name="Woyke T."/>
            <person name="Wu D."/>
            <person name="Lang J.M."/>
            <person name="Eisen J.A."/>
            <person name="Cavanaugh C.M."/>
        </authorList>
    </citation>
    <scope>NUCLEOTIDE SEQUENCE [LARGE SCALE GENOMIC DNA]</scope>
    <source>
        <strain evidence="1 2">WH</strain>
    </source>
</reference>
<keyword evidence="2" id="KW-1185">Reference proteome</keyword>
<proteinExistence type="predicted"/>
<dbReference type="OrthoDB" id="445083at2"/>
<dbReference type="eggNOG" id="ENOG502Z7SK">
    <property type="taxonomic scope" value="Bacteria"/>
</dbReference>
<gene>
    <name evidence="1" type="ORF">JV46_14250</name>
</gene>
<dbReference type="RefSeq" id="WP_052131992.1">
    <property type="nucleotide sequence ID" value="NZ_JRAA01000001.1"/>
</dbReference>
<dbReference type="Proteomes" id="UP000030856">
    <property type="component" value="Unassembled WGS sequence"/>
</dbReference>
<dbReference type="STRING" id="2340.JV46_14250"/>
<accession>A0A0B0HBL9</accession>
<evidence type="ECO:0008006" key="3">
    <source>
        <dbReference type="Google" id="ProtNLM"/>
    </source>
</evidence>
<dbReference type="AlphaFoldDB" id="A0A0B0HBL9"/>
<dbReference type="PANTHER" id="PTHR33645:SF11">
    <property type="entry name" value="AMINOPEPTIDASE (DUF3754)"/>
    <property type="match status" value="1"/>
</dbReference>
<dbReference type="InterPro" id="IPR022227">
    <property type="entry name" value="DUF3754"/>
</dbReference>
<dbReference type="Pfam" id="PF12576">
    <property type="entry name" value="DUF3754"/>
    <property type="match status" value="1"/>
</dbReference>
<name>A0A0B0HBL9_SOVGS</name>
<evidence type="ECO:0000313" key="2">
    <source>
        <dbReference type="Proteomes" id="UP000030856"/>
    </source>
</evidence>
<dbReference type="EMBL" id="JRAA01000001">
    <property type="protein sequence ID" value="KHF26062.1"/>
    <property type="molecule type" value="Genomic_DNA"/>
</dbReference>
<dbReference type="PATRIC" id="fig|2340.3.peg.572"/>